<dbReference type="RefSeq" id="WP_168869685.1">
    <property type="nucleotide sequence ID" value="NZ_JABAIA010000001.1"/>
</dbReference>
<comment type="caution">
    <text evidence="1">The sequence shown here is derived from an EMBL/GenBank/DDBJ whole genome shotgun (WGS) entry which is preliminary data.</text>
</comment>
<dbReference type="AlphaFoldDB" id="A0A847RKM6"/>
<sequence>MSLFLICCVGSVQAQKLAPQLYQVMPPSPDATAFQKLGNIPVTLNTGLPQIDIPIFSYQGNSNQLKCNISLTYHSGGIKVEDIASKTGLGWTLNMGGAISRMVRGIPDDKPGGYMDNSITIPVEAGGDEFSTNYPTYRNFFEKNFDSEMDIFNFNFNGRSGRFYIGKGTMPDRIVIEPYQKLQISFNQASGLDITSFTITDENGIKYEFAARESGGSMTLGLDGLNEGTNLSGTTSWYLTKIISPSGGDEIVFEYTTLGYSYKSAITESYYINPAVSASPQFNRIYNQMSVTAVYPTRVRLPDGSEVTFTYDTAERLDIPGMKTLKKILINNRNGYEFNYQYTGGLENGQPDRNSYRLMLISLQEVANGGVTKPPYEFKYYPGNLPPRNSFAIDHWGFYNGETSNTTALPSITFSFNGNTYNVPGGSREVNLDASLVGTLNKIVYPSGGYTAFEHENNRAYMYRGEEKEINKYLDQPANQFGQILPLDIAGLQSGLILNWKLTDPQFATNVNTIENSYHTANFKFRLYNPAGQVIYTSDDYTYREMAENWHNIPNITSAVNGCYLKIFFNENQDASLLNILKNSNAYMTVSCQYRSLIVSTEMTVGGLRVKRITDYDPIQRTSQYRDFKYLTPDSSSSGILPVYPRYDYTINGAYLAASSNRSSSPYANQDGFIYYKRVETIMGNGDMGRIISSYDTNLLPTSGAPTPTDYPYMYWGIPSWCLGNLKEEEVKDKQGRTVKYTVNQYDLTFTVHNAPQFRCLYMTNMSMEKPYLGGFYAKSYSPGSGRIIKTSENVKEYSYELNSAPFQETIHQYGYDSAYYQLKLDRNLSDPNNIIITRYKYPNDFPASAVHQGMVSRNIIAPIVEQQEEKNGVLVKKIEARYRDWFNNGKVYMPESYYVQDGTGPNEMRMQFYAYDDRQNILLQSKAGDVLQAIIWDYNKQYPVASVTDASTAEIAYTGFEADGTGNWNISSAARNTNISVTGKKSYDLGSGNITAVLPANSRASKVAYWSNGGAATVNGVAGTAILSRKGWTLYEHLLPAGTQNVIVSGNVTIDDLRLAPQSSLMTTVTFEPGIGMSSNTNERYSTAYYEYDSFNRLLQITDQDGKILKRYDYQYQAPVL</sequence>
<evidence type="ECO:0000313" key="1">
    <source>
        <dbReference type="EMBL" id="NLR63696.1"/>
    </source>
</evidence>
<proteinExistence type="predicted"/>
<organism evidence="1 2">
    <name type="scientific">Chitinophaga varians</name>
    <dbReference type="NCBI Taxonomy" id="2202339"/>
    <lineage>
        <taxon>Bacteria</taxon>
        <taxon>Pseudomonadati</taxon>
        <taxon>Bacteroidota</taxon>
        <taxon>Chitinophagia</taxon>
        <taxon>Chitinophagales</taxon>
        <taxon>Chitinophagaceae</taxon>
        <taxon>Chitinophaga</taxon>
    </lineage>
</organism>
<gene>
    <name evidence="1" type="ORF">HGH92_05190</name>
</gene>
<evidence type="ECO:0000313" key="2">
    <source>
        <dbReference type="Proteomes" id="UP000570474"/>
    </source>
</evidence>
<name>A0A847RKM6_9BACT</name>
<protein>
    <recommendedName>
        <fullName evidence="3">YD repeat-containing protein</fullName>
    </recommendedName>
</protein>
<accession>A0A847RKM6</accession>
<dbReference type="EMBL" id="JABAIA010000001">
    <property type="protein sequence ID" value="NLR63696.1"/>
    <property type="molecule type" value="Genomic_DNA"/>
</dbReference>
<reference evidence="1 2" key="1">
    <citation type="submission" date="2020-04" db="EMBL/GenBank/DDBJ databases">
        <authorList>
            <person name="Yin C."/>
        </authorList>
    </citation>
    <scope>NUCLEOTIDE SEQUENCE [LARGE SCALE GENOMIC DNA]</scope>
    <source>
        <strain evidence="1 2">Ae27</strain>
    </source>
</reference>
<keyword evidence="2" id="KW-1185">Reference proteome</keyword>
<evidence type="ECO:0008006" key="3">
    <source>
        <dbReference type="Google" id="ProtNLM"/>
    </source>
</evidence>
<dbReference type="Proteomes" id="UP000570474">
    <property type="component" value="Unassembled WGS sequence"/>
</dbReference>